<dbReference type="EMBL" id="RCHR01000002">
    <property type="protein sequence ID" value="RLL47068.1"/>
    <property type="molecule type" value="Genomic_DNA"/>
</dbReference>
<evidence type="ECO:0000313" key="5">
    <source>
        <dbReference type="Proteomes" id="UP000270219"/>
    </source>
</evidence>
<evidence type="ECO:0000256" key="1">
    <source>
        <dbReference type="SAM" id="MobiDB-lite"/>
    </source>
</evidence>
<dbReference type="InterPro" id="IPR011330">
    <property type="entry name" value="Glyco_hydro/deAcase_b/a-brl"/>
</dbReference>
<comment type="caution">
    <text evidence="4">The sequence shown here is derived from an EMBL/GenBank/DDBJ whole genome shotgun (WGS) entry which is preliminary data.</text>
</comment>
<dbReference type="PROSITE" id="PS51257">
    <property type="entry name" value="PROKAR_LIPOPROTEIN"/>
    <property type="match status" value="1"/>
</dbReference>
<accession>A0A498DBX7</accession>
<evidence type="ECO:0000313" key="4">
    <source>
        <dbReference type="EMBL" id="RLL47068.1"/>
    </source>
</evidence>
<dbReference type="GO" id="GO:0016810">
    <property type="term" value="F:hydrolase activity, acting on carbon-nitrogen (but not peptide) bonds"/>
    <property type="evidence" value="ECO:0007669"/>
    <property type="project" value="InterPro"/>
</dbReference>
<feature type="compositionally biased region" description="Acidic residues" evidence="1">
    <location>
        <begin position="48"/>
        <end position="62"/>
    </location>
</feature>
<name>A0A498DBX7_9BACI</name>
<keyword evidence="5" id="KW-1185">Reference proteome</keyword>
<dbReference type="GO" id="GO:0005975">
    <property type="term" value="P:carbohydrate metabolic process"/>
    <property type="evidence" value="ECO:0007669"/>
    <property type="project" value="InterPro"/>
</dbReference>
<dbReference type="Proteomes" id="UP000270219">
    <property type="component" value="Unassembled WGS sequence"/>
</dbReference>
<feature type="domain" description="NodB homology" evidence="3">
    <location>
        <begin position="101"/>
        <end position="281"/>
    </location>
</feature>
<dbReference type="PANTHER" id="PTHR10587">
    <property type="entry name" value="GLYCOSYL TRANSFERASE-RELATED"/>
    <property type="match status" value="1"/>
</dbReference>
<evidence type="ECO:0000259" key="3">
    <source>
        <dbReference type="PROSITE" id="PS51677"/>
    </source>
</evidence>
<dbReference type="OrthoDB" id="9806342at2"/>
<dbReference type="PROSITE" id="PS51677">
    <property type="entry name" value="NODB"/>
    <property type="match status" value="1"/>
</dbReference>
<dbReference type="RefSeq" id="WP_121522319.1">
    <property type="nucleotide sequence ID" value="NZ_RCHR01000002.1"/>
</dbReference>
<reference evidence="4 5" key="1">
    <citation type="submission" date="2018-10" db="EMBL/GenBank/DDBJ databases">
        <title>Oceanobacillus sp. YLB-02 draft genome.</title>
        <authorList>
            <person name="Yu L."/>
        </authorList>
    </citation>
    <scope>NUCLEOTIDE SEQUENCE [LARGE SCALE GENOMIC DNA]</scope>
    <source>
        <strain evidence="4 5">YLB-02</strain>
    </source>
</reference>
<proteinExistence type="predicted"/>
<dbReference type="CDD" id="cd10917">
    <property type="entry name" value="CE4_NodB_like_6s_7s"/>
    <property type="match status" value="1"/>
</dbReference>
<feature type="region of interest" description="Disordered" evidence="1">
    <location>
        <begin position="26"/>
        <end position="79"/>
    </location>
</feature>
<keyword evidence="2" id="KW-0732">Signal</keyword>
<dbReference type="Gene3D" id="3.20.20.370">
    <property type="entry name" value="Glycoside hydrolase/deacetylase"/>
    <property type="match status" value="1"/>
</dbReference>
<dbReference type="SUPFAM" id="SSF88713">
    <property type="entry name" value="Glycoside hydrolase/deacetylase"/>
    <property type="match status" value="1"/>
</dbReference>
<feature type="signal peptide" evidence="2">
    <location>
        <begin position="1"/>
        <end position="24"/>
    </location>
</feature>
<organism evidence="4 5">
    <name type="scientific">Oceanobacillus piezotolerans</name>
    <dbReference type="NCBI Taxonomy" id="2448030"/>
    <lineage>
        <taxon>Bacteria</taxon>
        <taxon>Bacillati</taxon>
        <taxon>Bacillota</taxon>
        <taxon>Bacilli</taxon>
        <taxon>Bacillales</taxon>
        <taxon>Bacillaceae</taxon>
        <taxon>Oceanobacillus</taxon>
    </lineage>
</organism>
<dbReference type="InterPro" id="IPR050248">
    <property type="entry name" value="Polysacc_deacetylase_ArnD"/>
</dbReference>
<feature type="chain" id="PRO_5019804605" evidence="2">
    <location>
        <begin position="25"/>
        <end position="296"/>
    </location>
</feature>
<sequence>MKKRIISVIAIVALVAMSGCQSTAEGQVEHAVAEEEETQNESSIENQEGQESEGTESEEEAVDEHSTAELEDSQQSNVDYSYEVNPENFTVEPLTEEAESQVALLTFDDAPDGNAVEMAEILKEHDAPAIFFVNGMYLESEEGKEKLKKIHEMGYEIGNHTYTHPTLTDISEEQQREEIVKVNDLVEEITGERPRFFRAPHGLNTDYTKRVAEEEDMVLMNWTYGYDWEPEYQEPGALADIMVNTAYLNDGANLLMHDREWTKEALDGIITGLREKGYTLVDPDLIYSPNKGGQAE</sequence>
<gene>
    <name evidence="4" type="ORF">D8M04_07730</name>
</gene>
<dbReference type="AlphaFoldDB" id="A0A498DBX7"/>
<dbReference type="Pfam" id="PF01522">
    <property type="entry name" value="Polysacc_deac_1"/>
    <property type="match status" value="1"/>
</dbReference>
<protein>
    <submittedName>
        <fullName evidence="4">Polysaccharide deacetylase family protein</fullName>
    </submittedName>
</protein>
<evidence type="ECO:0000256" key="2">
    <source>
        <dbReference type="SAM" id="SignalP"/>
    </source>
</evidence>
<dbReference type="InterPro" id="IPR002509">
    <property type="entry name" value="NODB_dom"/>
</dbReference>